<reference evidence="3" key="2">
    <citation type="submission" date="2025-08" db="UniProtKB">
        <authorList>
            <consortium name="Ensembl"/>
        </authorList>
    </citation>
    <scope>IDENTIFICATION</scope>
</reference>
<evidence type="ECO:0000256" key="1">
    <source>
        <dbReference type="SAM" id="Phobius"/>
    </source>
</evidence>
<dbReference type="Pfam" id="PF15204">
    <property type="entry name" value="KKLCAg1"/>
    <property type="match status" value="1"/>
</dbReference>
<dbReference type="GeneTree" id="ENSGT00390000018873"/>
<proteinExistence type="predicted"/>
<evidence type="ECO:0000313" key="4">
    <source>
        <dbReference type="Proteomes" id="UP000233100"/>
    </source>
</evidence>
<gene>
    <name evidence="3" type="primary">CT83</name>
</gene>
<keyword evidence="1" id="KW-1133">Transmembrane helix</keyword>
<reference evidence="3" key="3">
    <citation type="submission" date="2025-09" db="UniProtKB">
        <authorList>
            <consortium name="Ensembl"/>
        </authorList>
    </citation>
    <scope>IDENTIFICATION</scope>
</reference>
<evidence type="ECO:0000256" key="2">
    <source>
        <dbReference type="SAM" id="SignalP"/>
    </source>
</evidence>
<accession>A0A7N9CIG8</accession>
<reference evidence="3 4" key="1">
    <citation type="submission" date="2013-03" db="EMBL/GenBank/DDBJ databases">
        <authorList>
            <person name="Warren W."/>
            <person name="Wilson R.K."/>
        </authorList>
    </citation>
    <scope>NUCLEOTIDE SEQUENCE</scope>
</reference>
<keyword evidence="2" id="KW-0732">Signal</keyword>
<name>A0A7N9CIG8_MACFA</name>
<feature type="transmembrane region" description="Helical" evidence="1">
    <location>
        <begin position="84"/>
        <end position="103"/>
    </location>
</feature>
<dbReference type="Ensembl" id="ENSMFAT00000100451.1">
    <property type="protein sequence ID" value="ENSMFAP00000050387.1"/>
    <property type="gene ID" value="ENSMFAG00000052975.1"/>
</dbReference>
<dbReference type="InterPro" id="IPR027940">
    <property type="entry name" value="KKLCAg1"/>
</dbReference>
<dbReference type="PANTHER" id="PTHR38650:SF1">
    <property type="entry name" value="KITA-KYUSHU LUNG CANCER ANTIGEN 1"/>
    <property type="match status" value="1"/>
</dbReference>
<sequence length="195" mass="22067">MVSCRAGFYIILLWRSTATCVPYCEVSRPQQYIKRDNTEHPSCTRHPGPKFPNSGWLEAHCFPTSSRVGQSREGRRGRKGTMNVYLLLVSGILCALMTVFWKYRRFQRNTGEMSSNSTALALVRPSSTGLINSNTDNNLSVYDLSRDILNNFPHSIAMQKRILVNLTTVENKLVELEHILVSKGFRSASAHRKST</sequence>
<dbReference type="AlphaFoldDB" id="A0A7N9CIG8"/>
<feature type="chain" id="PRO_5030700538" evidence="2">
    <location>
        <begin position="20"/>
        <end position="195"/>
    </location>
</feature>
<evidence type="ECO:0000313" key="3">
    <source>
        <dbReference type="Ensembl" id="ENSMFAP00000050387.1"/>
    </source>
</evidence>
<protein>
    <submittedName>
        <fullName evidence="3">Cancer/testis antigen 83</fullName>
    </submittedName>
</protein>
<keyword evidence="1" id="KW-0472">Membrane</keyword>
<dbReference type="Proteomes" id="UP000233100">
    <property type="component" value="Chromosome X"/>
</dbReference>
<keyword evidence="4" id="KW-1185">Reference proteome</keyword>
<organism evidence="3 4">
    <name type="scientific">Macaca fascicularis</name>
    <name type="common">Crab-eating macaque</name>
    <name type="synonym">Cynomolgus monkey</name>
    <dbReference type="NCBI Taxonomy" id="9541"/>
    <lineage>
        <taxon>Eukaryota</taxon>
        <taxon>Metazoa</taxon>
        <taxon>Chordata</taxon>
        <taxon>Craniata</taxon>
        <taxon>Vertebrata</taxon>
        <taxon>Euteleostomi</taxon>
        <taxon>Mammalia</taxon>
        <taxon>Eutheria</taxon>
        <taxon>Euarchontoglires</taxon>
        <taxon>Primates</taxon>
        <taxon>Haplorrhini</taxon>
        <taxon>Catarrhini</taxon>
        <taxon>Cercopithecidae</taxon>
        <taxon>Cercopithecinae</taxon>
        <taxon>Macaca</taxon>
    </lineage>
</organism>
<keyword evidence="1" id="KW-0812">Transmembrane</keyword>
<dbReference type="PANTHER" id="PTHR38650">
    <property type="entry name" value="KITA-KYUSHU LUNG CANCER ANTIGEN 1"/>
    <property type="match status" value="1"/>
</dbReference>
<feature type="signal peptide" evidence="2">
    <location>
        <begin position="1"/>
        <end position="19"/>
    </location>
</feature>